<keyword evidence="2" id="KW-1185">Reference proteome</keyword>
<reference evidence="1 2" key="1">
    <citation type="journal article" date="2016" name="Genome Announc.">
        <title>Complete Genome Sequence of Thiostrepton-Producing Streptomyces laurentii ATCC 31255.</title>
        <authorList>
            <person name="Doi K."/>
            <person name="Fujino Y."/>
            <person name="Nagayoshi Y."/>
            <person name="Ohshima T."/>
            <person name="Ogata S."/>
        </authorList>
    </citation>
    <scope>NUCLEOTIDE SEQUENCE [LARGE SCALE GENOMIC DNA]</scope>
    <source>
        <strain evidence="1 2">ATCC 31255</strain>
    </source>
</reference>
<protein>
    <submittedName>
        <fullName evidence="1">Uncharacterized protein</fullName>
    </submittedName>
</protein>
<proteinExistence type="predicted"/>
<dbReference type="Pfam" id="PF19820">
    <property type="entry name" value="DUF6303"/>
    <property type="match status" value="1"/>
</dbReference>
<dbReference type="AlphaFoldDB" id="A0A160NYT1"/>
<evidence type="ECO:0000313" key="1">
    <source>
        <dbReference type="EMBL" id="BAU83315.1"/>
    </source>
</evidence>
<evidence type="ECO:0000313" key="2">
    <source>
        <dbReference type="Proteomes" id="UP000217676"/>
    </source>
</evidence>
<dbReference type="InterPro" id="IPR046270">
    <property type="entry name" value="DUF6303"/>
</dbReference>
<dbReference type="KEGG" id="slau:SLA_2388"/>
<sequence length="109" mass="12108">MSTTVRVNLTRRCCQGGTTKGDTRQARWEIYVVLLGNPDEWPAFQWPVSRRNTIPTPDERARALASLGYRPAPGAQWEWDEITTPDYHGHPSTVAMLAGTVAVPLSDGE</sequence>
<dbReference type="EMBL" id="AP017424">
    <property type="protein sequence ID" value="BAU83315.1"/>
    <property type="molecule type" value="Genomic_DNA"/>
</dbReference>
<organism evidence="1 2">
    <name type="scientific">Streptomyces laurentii</name>
    <dbReference type="NCBI Taxonomy" id="39478"/>
    <lineage>
        <taxon>Bacteria</taxon>
        <taxon>Bacillati</taxon>
        <taxon>Actinomycetota</taxon>
        <taxon>Actinomycetes</taxon>
        <taxon>Kitasatosporales</taxon>
        <taxon>Streptomycetaceae</taxon>
        <taxon>Streptomyces</taxon>
    </lineage>
</organism>
<dbReference type="Proteomes" id="UP000217676">
    <property type="component" value="Chromosome"/>
</dbReference>
<gene>
    <name evidence="1" type="ORF">SLA_2388</name>
</gene>
<name>A0A160NYT1_STRLU</name>
<accession>A0A160NYT1</accession>